<dbReference type="InterPro" id="IPR036388">
    <property type="entry name" value="WH-like_DNA-bd_sf"/>
</dbReference>
<evidence type="ECO:0000313" key="6">
    <source>
        <dbReference type="EMBL" id="AMD86338.1"/>
    </source>
</evidence>
<dbReference type="SUPFAM" id="SSF46785">
    <property type="entry name" value="Winged helix' DNA-binding domain"/>
    <property type="match status" value="1"/>
</dbReference>
<comment type="similarity">
    <text evidence="1">Belongs to the LysR transcriptional regulatory family.</text>
</comment>
<sequence length="318" mass="33098">MIDVNRLRVLVALDEEGTLAGAADGLGYAQATATHHLQRLQSETGAVLVTHVGRRLRLTHEGRYLADQGRALLASLDRVERELQSMTDLASGVVRLAAFPSAVAVVVPAVLAALAERAPGLELQVVDAEPPEALQMLRRGDVDLALTFSYPEGSDDDAVRRLDLGDDLLHLIEPAAARAGTGGGDAQAGAGAVGGGADEVADGADEVADLGPWRDATWVTGCERCRAHLTSACADAGFEPVVGYASDDYVAVQALVAARGGVGLLPRMALEAFTHPGVRTRPVRAQKRVVSVCTAGAPPYGPAVDLVLEVIAQRGWVG</sequence>
<dbReference type="Gene3D" id="1.10.10.10">
    <property type="entry name" value="Winged helix-like DNA-binding domain superfamily/Winged helix DNA-binding domain"/>
    <property type="match status" value="1"/>
</dbReference>
<dbReference type="AlphaFoldDB" id="A0A0X8JDC1"/>
<dbReference type="PROSITE" id="PS50931">
    <property type="entry name" value="HTH_LYSR"/>
    <property type="match status" value="1"/>
</dbReference>
<proteinExistence type="inferred from homology"/>
<dbReference type="InterPro" id="IPR005119">
    <property type="entry name" value="LysR_subst-bd"/>
</dbReference>
<dbReference type="PANTHER" id="PTHR30346">
    <property type="entry name" value="TRANSCRIPTIONAL DUAL REGULATOR HCAR-RELATED"/>
    <property type="match status" value="1"/>
</dbReference>
<dbReference type="InterPro" id="IPR036390">
    <property type="entry name" value="WH_DNA-bd_sf"/>
</dbReference>
<dbReference type="EMBL" id="CP014228">
    <property type="protein sequence ID" value="AMD86338.1"/>
    <property type="molecule type" value="Genomic_DNA"/>
</dbReference>
<evidence type="ECO:0000259" key="5">
    <source>
        <dbReference type="PROSITE" id="PS50931"/>
    </source>
</evidence>
<keyword evidence="3" id="KW-0238">DNA-binding</keyword>
<protein>
    <recommendedName>
        <fullName evidence="5">HTH lysR-type domain-containing protein</fullName>
    </recommendedName>
</protein>
<keyword evidence="2" id="KW-0805">Transcription regulation</keyword>
<dbReference type="InterPro" id="IPR000847">
    <property type="entry name" value="LysR_HTH_N"/>
</dbReference>
<feature type="domain" description="HTH lysR-type" evidence="5">
    <location>
        <begin position="2"/>
        <end position="59"/>
    </location>
</feature>
<dbReference type="GO" id="GO:0003677">
    <property type="term" value="F:DNA binding"/>
    <property type="evidence" value="ECO:0007669"/>
    <property type="project" value="UniProtKB-KW"/>
</dbReference>
<evidence type="ECO:0000256" key="3">
    <source>
        <dbReference type="ARBA" id="ARBA00023125"/>
    </source>
</evidence>
<evidence type="ECO:0000256" key="1">
    <source>
        <dbReference type="ARBA" id="ARBA00009437"/>
    </source>
</evidence>
<dbReference type="STRING" id="111015.AXF14_00310"/>
<gene>
    <name evidence="6" type="ORF">AXF14_00310</name>
</gene>
<name>A0A0X8JDC1_ACTRD</name>
<evidence type="ECO:0000256" key="2">
    <source>
        <dbReference type="ARBA" id="ARBA00023015"/>
    </source>
</evidence>
<keyword evidence="7" id="KW-1185">Reference proteome</keyword>
<dbReference type="Pfam" id="PF03466">
    <property type="entry name" value="LysR_substrate"/>
    <property type="match status" value="2"/>
</dbReference>
<dbReference type="RefSeq" id="WP_067938958.1">
    <property type="nucleotide sequence ID" value="NZ_CP014228.1"/>
</dbReference>
<dbReference type="Pfam" id="PF00126">
    <property type="entry name" value="HTH_1"/>
    <property type="match status" value="1"/>
</dbReference>
<dbReference type="SUPFAM" id="SSF53850">
    <property type="entry name" value="Periplasmic binding protein-like II"/>
    <property type="match status" value="1"/>
</dbReference>
<evidence type="ECO:0000313" key="7">
    <source>
        <dbReference type="Proteomes" id="UP000065220"/>
    </source>
</evidence>
<reference evidence="7" key="1">
    <citation type="submission" date="2016-02" db="EMBL/GenBank/DDBJ databases">
        <authorList>
            <person name="Holder M.E."/>
            <person name="Ajami N.J."/>
            <person name="Petrosino J.F."/>
        </authorList>
    </citation>
    <scope>NUCLEOTIDE SEQUENCE [LARGE SCALE GENOMIC DNA]</scope>
    <source>
        <strain evidence="7">CCUG 36733</strain>
    </source>
</reference>
<keyword evidence="4" id="KW-0804">Transcription</keyword>
<dbReference type="GO" id="GO:0032993">
    <property type="term" value="C:protein-DNA complex"/>
    <property type="evidence" value="ECO:0007669"/>
    <property type="project" value="TreeGrafter"/>
</dbReference>
<dbReference type="KEGG" id="ard:AXF14_00310"/>
<accession>A0A0X8JDC1</accession>
<dbReference type="Gene3D" id="3.40.190.10">
    <property type="entry name" value="Periplasmic binding protein-like II"/>
    <property type="match status" value="2"/>
</dbReference>
<dbReference type="GO" id="GO:0003700">
    <property type="term" value="F:DNA-binding transcription factor activity"/>
    <property type="evidence" value="ECO:0007669"/>
    <property type="project" value="InterPro"/>
</dbReference>
<organism evidence="6 7">
    <name type="scientific">Actinomyces radicidentis</name>
    <dbReference type="NCBI Taxonomy" id="111015"/>
    <lineage>
        <taxon>Bacteria</taxon>
        <taxon>Bacillati</taxon>
        <taxon>Actinomycetota</taxon>
        <taxon>Actinomycetes</taxon>
        <taxon>Actinomycetales</taxon>
        <taxon>Actinomycetaceae</taxon>
        <taxon>Actinomyces</taxon>
    </lineage>
</organism>
<dbReference type="Proteomes" id="UP000065220">
    <property type="component" value="Chromosome"/>
</dbReference>
<dbReference type="PANTHER" id="PTHR30346:SF29">
    <property type="entry name" value="LYSR SUBSTRATE-BINDING"/>
    <property type="match status" value="1"/>
</dbReference>
<evidence type="ECO:0000256" key="4">
    <source>
        <dbReference type="ARBA" id="ARBA00023163"/>
    </source>
</evidence>